<dbReference type="RefSeq" id="WP_012126948.1">
    <property type="nucleotide sequence ID" value="NC_009783.1"/>
</dbReference>
<dbReference type="EMBL" id="CP000789">
    <property type="protein sequence ID" value="ABU69844.1"/>
    <property type="molecule type" value="Genomic_DNA"/>
</dbReference>
<dbReference type="PATRIC" id="fig|338187.25.peg.1772"/>
<gene>
    <name evidence="1" type="ordered locus">VIBHAR_00843</name>
</gene>
<dbReference type="Proteomes" id="UP000008152">
    <property type="component" value="Chromosome I"/>
</dbReference>
<organism evidence="1 2">
    <name type="scientific">Vibrio campbellii (strain ATCC BAA-1116)</name>
    <dbReference type="NCBI Taxonomy" id="2902295"/>
    <lineage>
        <taxon>Bacteria</taxon>
        <taxon>Pseudomonadati</taxon>
        <taxon>Pseudomonadota</taxon>
        <taxon>Gammaproteobacteria</taxon>
        <taxon>Vibrionales</taxon>
        <taxon>Vibrionaceae</taxon>
        <taxon>Vibrio</taxon>
    </lineage>
</organism>
<accession>A7MWQ4</accession>
<proteinExistence type="predicted"/>
<evidence type="ECO:0000313" key="2">
    <source>
        <dbReference type="Proteomes" id="UP000008152"/>
    </source>
</evidence>
<sequence>MVNTKGEAITDIWKTAQELQQDIDLVKKPFDLWHSQNQTDEIATTPEDQAFESLRELYGVELASKKLDLILENCFDKPTYKDGGWIRSESQKDSF</sequence>
<protein>
    <submittedName>
        <fullName evidence="1">Uncharacterized protein</fullName>
    </submittedName>
</protein>
<evidence type="ECO:0000313" key="1">
    <source>
        <dbReference type="EMBL" id="ABU69844.1"/>
    </source>
</evidence>
<reference evidence="1 2" key="1">
    <citation type="submission" date="2007-08" db="EMBL/GenBank/DDBJ databases">
        <authorList>
            <consortium name="The Vibrio harveyi Genome Sequencing Project"/>
            <person name="Bassler B."/>
            <person name="Clifton S.W."/>
            <person name="Fulton L."/>
            <person name="Delehaunty K."/>
            <person name="Fronick C."/>
            <person name="Harrison M."/>
            <person name="Markivic C."/>
            <person name="Fulton R."/>
            <person name="Tin-Wollam A.-M."/>
            <person name="Shah N."/>
            <person name="Pepin K."/>
            <person name="Nash W."/>
            <person name="Thiruvilangam P."/>
            <person name="Bhonagiri V."/>
            <person name="Waters C."/>
            <person name="Tu K.C."/>
            <person name="Irgon J."/>
            <person name="Wilson R.K."/>
        </authorList>
    </citation>
    <scope>NUCLEOTIDE SEQUENCE [LARGE SCALE GENOMIC DNA]</scope>
    <source>
        <strain evidence="2">ATCC BAA-1116 / BB120</strain>
    </source>
</reference>
<dbReference type="AlphaFoldDB" id="A7MWQ4"/>
<name>A7MWQ4_VIBC1</name>
<dbReference type="KEGG" id="vha:VIBHAR_00843"/>